<proteinExistence type="predicted"/>
<dbReference type="GO" id="GO:0016757">
    <property type="term" value="F:glycosyltransferase activity"/>
    <property type="evidence" value="ECO:0007669"/>
    <property type="project" value="InterPro"/>
</dbReference>
<dbReference type="InterPro" id="IPR050194">
    <property type="entry name" value="Glycosyltransferase_grp1"/>
</dbReference>
<reference evidence="2" key="1">
    <citation type="journal article" date="2020" name="Nature">
        <title>Giant virus diversity and host interactions through global metagenomics.</title>
        <authorList>
            <person name="Schulz F."/>
            <person name="Roux S."/>
            <person name="Paez-Espino D."/>
            <person name="Jungbluth S."/>
            <person name="Walsh D.A."/>
            <person name="Denef V.J."/>
            <person name="McMahon K.D."/>
            <person name="Konstantinidis K.T."/>
            <person name="Eloe-Fadrosh E.A."/>
            <person name="Kyrpides N.C."/>
            <person name="Woyke T."/>
        </authorList>
    </citation>
    <scope>NUCLEOTIDE SEQUENCE</scope>
    <source>
        <strain evidence="2">GVMAG-M-3300023174-189</strain>
    </source>
</reference>
<organism evidence="2">
    <name type="scientific">viral metagenome</name>
    <dbReference type="NCBI Taxonomy" id="1070528"/>
    <lineage>
        <taxon>unclassified sequences</taxon>
        <taxon>metagenomes</taxon>
        <taxon>organismal metagenomes</taxon>
    </lineage>
</organism>
<sequence length="370" mass="42297">MSRELIGFAVLALACILISPFYKSPTVNIIYQPTHVIHEQRLSVKSNNTKNIVLLSDSFLPTTFAGSELSAFETIRYLRARGHTITIFVKEWEVPEYDGFEIYKYELNDEACKQAIINCDIVFFQMGDDPKNLEIVKHRTEPVFVFIHLVDRYPWLLQQKMSFPISVVYNSHMTQDTLPTLHDNMRMIPYVETDKFKGIRLNTIQNDVVCLINCNHNKGGELFKKLAHEMPNVQFLGVKGGYSNQVIDNKPPPNLTYIENQEDIMVVFKKIGILVMPSKNETWGRTAVEAMSAGVPVIHSEAPGLVECVGGAGIMCSHDDKDAWANAIRRLISDRAYRERIRQYGFKRVDEIKVEQIRGRQELAIKVESN</sequence>
<dbReference type="AlphaFoldDB" id="A0A6C0DJ48"/>
<evidence type="ECO:0000259" key="1">
    <source>
        <dbReference type="Pfam" id="PF00534"/>
    </source>
</evidence>
<name>A0A6C0DJ48_9ZZZZ</name>
<dbReference type="PROSITE" id="PS51257">
    <property type="entry name" value="PROKAR_LIPOPROTEIN"/>
    <property type="match status" value="1"/>
</dbReference>
<evidence type="ECO:0000313" key="2">
    <source>
        <dbReference type="EMBL" id="QHT16451.1"/>
    </source>
</evidence>
<protein>
    <recommendedName>
        <fullName evidence="1">Glycosyl transferase family 1 domain-containing protein</fullName>
    </recommendedName>
</protein>
<feature type="domain" description="Glycosyl transferase family 1" evidence="1">
    <location>
        <begin position="213"/>
        <end position="348"/>
    </location>
</feature>
<dbReference type="Pfam" id="PF00534">
    <property type="entry name" value="Glycos_transf_1"/>
    <property type="match status" value="1"/>
</dbReference>
<dbReference type="Gene3D" id="3.40.50.2000">
    <property type="entry name" value="Glycogen Phosphorylase B"/>
    <property type="match status" value="1"/>
</dbReference>
<dbReference type="InterPro" id="IPR001296">
    <property type="entry name" value="Glyco_trans_1"/>
</dbReference>
<dbReference type="SUPFAM" id="SSF53756">
    <property type="entry name" value="UDP-Glycosyltransferase/glycogen phosphorylase"/>
    <property type="match status" value="1"/>
</dbReference>
<dbReference type="CDD" id="cd03801">
    <property type="entry name" value="GT4_PimA-like"/>
    <property type="match status" value="1"/>
</dbReference>
<dbReference type="PANTHER" id="PTHR45947">
    <property type="entry name" value="SULFOQUINOVOSYL TRANSFERASE SQD2"/>
    <property type="match status" value="1"/>
</dbReference>
<dbReference type="EMBL" id="MN739626">
    <property type="protein sequence ID" value="QHT16451.1"/>
    <property type="molecule type" value="Genomic_DNA"/>
</dbReference>
<dbReference type="PANTHER" id="PTHR45947:SF3">
    <property type="entry name" value="SULFOQUINOVOSYL TRANSFERASE SQD2"/>
    <property type="match status" value="1"/>
</dbReference>
<accession>A0A6C0DJ48</accession>